<feature type="region of interest" description="Disordered" evidence="1">
    <location>
        <begin position="1"/>
        <end position="133"/>
    </location>
</feature>
<comment type="caution">
    <text evidence="2">The sequence shown here is derived from an EMBL/GenBank/DDBJ whole genome shotgun (WGS) entry which is preliminary data.</text>
</comment>
<feature type="compositionally biased region" description="Low complexity" evidence="1">
    <location>
        <begin position="21"/>
        <end position="38"/>
    </location>
</feature>
<name>A0A4Y9Y180_9AGAM</name>
<reference evidence="2 3" key="1">
    <citation type="submission" date="2019-02" db="EMBL/GenBank/DDBJ databases">
        <title>Genome sequencing of the rare red list fungi Dentipellis fragilis.</title>
        <authorList>
            <person name="Buettner E."/>
            <person name="Kellner H."/>
        </authorList>
    </citation>
    <scope>NUCLEOTIDE SEQUENCE [LARGE SCALE GENOMIC DNA]</scope>
    <source>
        <strain evidence="2 3">DSM 105465</strain>
    </source>
</reference>
<dbReference type="EMBL" id="SEOQ01000949">
    <property type="protein sequence ID" value="TFY55141.1"/>
    <property type="molecule type" value="Genomic_DNA"/>
</dbReference>
<dbReference type="Proteomes" id="UP000298327">
    <property type="component" value="Unassembled WGS sequence"/>
</dbReference>
<evidence type="ECO:0000313" key="2">
    <source>
        <dbReference type="EMBL" id="TFY55141.1"/>
    </source>
</evidence>
<gene>
    <name evidence="2" type="ORF">EVG20_g9429</name>
</gene>
<feature type="compositionally biased region" description="Low complexity" evidence="1">
    <location>
        <begin position="1"/>
        <end position="13"/>
    </location>
</feature>
<proteinExistence type="predicted"/>
<dbReference type="AlphaFoldDB" id="A0A4Y9Y180"/>
<accession>A0A4Y9Y180</accession>
<organism evidence="2 3">
    <name type="scientific">Dentipellis fragilis</name>
    <dbReference type="NCBI Taxonomy" id="205917"/>
    <lineage>
        <taxon>Eukaryota</taxon>
        <taxon>Fungi</taxon>
        <taxon>Dikarya</taxon>
        <taxon>Basidiomycota</taxon>
        <taxon>Agaricomycotina</taxon>
        <taxon>Agaricomycetes</taxon>
        <taxon>Russulales</taxon>
        <taxon>Hericiaceae</taxon>
        <taxon>Dentipellis</taxon>
    </lineage>
</organism>
<keyword evidence="3" id="KW-1185">Reference proteome</keyword>
<evidence type="ECO:0000256" key="1">
    <source>
        <dbReference type="SAM" id="MobiDB-lite"/>
    </source>
</evidence>
<evidence type="ECO:0000313" key="3">
    <source>
        <dbReference type="Proteomes" id="UP000298327"/>
    </source>
</evidence>
<feature type="compositionally biased region" description="Basic residues" evidence="1">
    <location>
        <begin position="121"/>
        <end position="133"/>
    </location>
</feature>
<protein>
    <submittedName>
        <fullName evidence="2">Uncharacterized protein</fullName>
    </submittedName>
</protein>
<sequence>RIVVIPSSSLPPSEADALGSPDLDVAPVPAAAPEPDAAATEDLDLAYPSPGSASSTAAEDIDHEMEDDTTPMLSGGVGSSPVGKKRAREEAAEEEAKEDSEKPTKRRKVKDGSAGSDAPRRSLRSRKSLRGRH</sequence>
<feature type="compositionally biased region" description="Acidic residues" evidence="1">
    <location>
        <begin position="59"/>
        <end position="69"/>
    </location>
</feature>
<feature type="non-terminal residue" evidence="2">
    <location>
        <position position="1"/>
    </location>
</feature>